<gene>
    <name evidence="10" type="ORF">RU93_GL002002</name>
</gene>
<keyword evidence="5 8" id="KW-0808">Transferase</keyword>
<evidence type="ECO:0000256" key="6">
    <source>
        <dbReference type="ARBA" id="ARBA00022777"/>
    </source>
</evidence>
<organism evidence="10 11">
    <name type="scientific">Enterococcus aquimarinus</name>
    <dbReference type="NCBI Taxonomy" id="328396"/>
    <lineage>
        <taxon>Bacteria</taxon>
        <taxon>Bacillati</taxon>
        <taxon>Bacillota</taxon>
        <taxon>Bacilli</taxon>
        <taxon>Lactobacillales</taxon>
        <taxon>Enterococcaceae</taxon>
        <taxon>Enterococcus</taxon>
    </lineage>
</organism>
<evidence type="ECO:0000313" key="10">
    <source>
        <dbReference type="EMBL" id="OJG10789.1"/>
    </source>
</evidence>
<accession>A0A1L8QTG5</accession>
<evidence type="ECO:0000313" key="11">
    <source>
        <dbReference type="Proteomes" id="UP000182149"/>
    </source>
</evidence>
<proteinExistence type="inferred from homology"/>
<keyword evidence="6 8" id="KW-0418">Kinase</keyword>
<comment type="similarity">
    <text evidence="2 8">Belongs to the carbamate kinase family.</text>
</comment>
<dbReference type="SUPFAM" id="SSF53633">
    <property type="entry name" value="Carbamate kinase-like"/>
    <property type="match status" value="1"/>
</dbReference>
<dbReference type="InterPro" id="IPR036393">
    <property type="entry name" value="AceGlu_kinase-like_sf"/>
</dbReference>
<evidence type="ECO:0000256" key="1">
    <source>
        <dbReference type="ARBA" id="ARBA00005118"/>
    </source>
</evidence>
<dbReference type="Gene3D" id="3.40.1160.10">
    <property type="entry name" value="Acetylglutamate kinase-like"/>
    <property type="match status" value="1"/>
</dbReference>
<dbReference type="Pfam" id="PF00696">
    <property type="entry name" value="AA_kinase"/>
    <property type="match status" value="1"/>
</dbReference>
<comment type="catalytic activity">
    <reaction evidence="7">
        <text>hydrogencarbonate + NH4(+) + ATP = carbamoyl phosphate + ADP + H2O + H(+)</text>
        <dbReference type="Rhea" id="RHEA:10152"/>
        <dbReference type="ChEBI" id="CHEBI:15377"/>
        <dbReference type="ChEBI" id="CHEBI:15378"/>
        <dbReference type="ChEBI" id="CHEBI:17544"/>
        <dbReference type="ChEBI" id="CHEBI:28938"/>
        <dbReference type="ChEBI" id="CHEBI:30616"/>
        <dbReference type="ChEBI" id="CHEBI:58228"/>
        <dbReference type="ChEBI" id="CHEBI:456216"/>
        <dbReference type="EC" id="2.7.2.2"/>
    </reaction>
</comment>
<dbReference type="PRINTS" id="PR01469">
    <property type="entry name" value="CARBMTKINASE"/>
</dbReference>
<dbReference type="GO" id="GO:0005829">
    <property type="term" value="C:cytosol"/>
    <property type="evidence" value="ECO:0007669"/>
    <property type="project" value="TreeGrafter"/>
</dbReference>
<dbReference type="InterPro" id="IPR003964">
    <property type="entry name" value="Carb_kinase"/>
</dbReference>
<sequence length="303" mass="33020">MALGGNVLGTTPNEQVIKARKAIIPVVDLIELGHDVVLAHGGGPQIKAIYDALTAYAKLNNWNEEVLLADCIALIQGGIGYHLQSCLAKELQRRNIDKHVLTVLNQVVVDREDPAFLTKTKTIGTYEQNDVQKENTILNEQENLINEMVVASPKPLYLVEKELIRSLLENGSVVIAGGGGGIPVFKDKGYYVSADAIIDKDAASCLLADAVDADYLFILTRISKVALYYGTSKQTNLSTMSIQEAEDWMNQGQFKEGSMLPKIQASIQFVKGKTGRKAIITSLEKSREAILGKEGTIIYDASV</sequence>
<dbReference type="STRING" id="328396.RU93_GL002002"/>
<protein>
    <recommendedName>
        <fullName evidence="3 8">Carbamate kinase</fullName>
    </recommendedName>
</protein>
<evidence type="ECO:0000256" key="8">
    <source>
        <dbReference type="PIRNR" id="PIRNR000723"/>
    </source>
</evidence>
<dbReference type="InterPro" id="IPR001048">
    <property type="entry name" value="Asp/Glu/Uridylate_kinase"/>
</dbReference>
<dbReference type="PANTHER" id="PTHR30409">
    <property type="entry name" value="CARBAMATE KINASE"/>
    <property type="match status" value="1"/>
</dbReference>
<feature type="domain" description="Aspartate/glutamate/uridylate kinase" evidence="9">
    <location>
        <begin position="2"/>
        <end position="281"/>
    </location>
</feature>
<keyword evidence="4" id="KW-0056">Arginine metabolism</keyword>
<name>A0A1L8QTG5_9ENTE</name>
<dbReference type="EMBL" id="JXKD01000006">
    <property type="protein sequence ID" value="OJG10789.1"/>
    <property type="molecule type" value="Genomic_DNA"/>
</dbReference>
<evidence type="ECO:0000256" key="3">
    <source>
        <dbReference type="ARBA" id="ARBA00013070"/>
    </source>
</evidence>
<dbReference type="PANTHER" id="PTHR30409:SF1">
    <property type="entry name" value="CARBAMATE KINASE-RELATED"/>
    <property type="match status" value="1"/>
</dbReference>
<evidence type="ECO:0000259" key="9">
    <source>
        <dbReference type="Pfam" id="PF00696"/>
    </source>
</evidence>
<evidence type="ECO:0000256" key="5">
    <source>
        <dbReference type="ARBA" id="ARBA00022679"/>
    </source>
</evidence>
<dbReference type="GO" id="GO:0008804">
    <property type="term" value="F:carbamate kinase activity"/>
    <property type="evidence" value="ECO:0007669"/>
    <property type="project" value="UniProtKB-EC"/>
</dbReference>
<evidence type="ECO:0000256" key="4">
    <source>
        <dbReference type="ARBA" id="ARBA00022503"/>
    </source>
</evidence>
<evidence type="ECO:0000256" key="2">
    <source>
        <dbReference type="ARBA" id="ARBA00011066"/>
    </source>
</evidence>
<reference evidence="10 11" key="1">
    <citation type="submission" date="2014-12" db="EMBL/GenBank/DDBJ databases">
        <title>Draft genome sequences of 29 type strains of Enterococci.</title>
        <authorList>
            <person name="Zhong Z."/>
            <person name="Sun Z."/>
            <person name="Liu W."/>
            <person name="Zhang W."/>
            <person name="Zhang H."/>
        </authorList>
    </citation>
    <scope>NUCLEOTIDE SEQUENCE [LARGE SCALE GENOMIC DNA]</scope>
    <source>
        <strain evidence="10 11">DSM 17690</strain>
    </source>
</reference>
<dbReference type="GO" id="GO:0019546">
    <property type="term" value="P:L-arginine deiminase pathway"/>
    <property type="evidence" value="ECO:0007669"/>
    <property type="project" value="TreeGrafter"/>
</dbReference>
<comment type="pathway">
    <text evidence="1">Metabolic intermediate metabolism; carbamoyl phosphate degradation; CO(2) and NH(3) from carbamoyl phosphate: step 1/1.</text>
</comment>
<keyword evidence="11" id="KW-1185">Reference proteome</keyword>
<dbReference type="PIRSF" id="PIRSF000723">
    <property type="entry name" value="Carbamate_kin"/>
    <property type="match status" value="1"/>
</dbReference>
<dbReference type="Proteomes" id="UP000182149">
    <property type="component" value="Unassembled WGS sequence"/>
</dbReference>
<dbReference type="AlphaFoldDB" id="A0A1L8QTG5"/>
<dbReference type="UniPathway" id="UPA00996">
    <property type="reaction ID" value="UER00366"/>
</dbReference>
<comment type="caution">
    <text evidence="10">The sequence shown here is derived from an EMBL/GenBank/DDBJ whole genome shotgun (WGS) entry which is preliminary data.</text>
</comment>
<evidence type="ECO:0000256" key="7">
    <source>
        <dbReference type="ARBA" id="ARBA00048467"/>
    </source>
</evidence>